<dbReference type="Proteomes" id="UP001177021">
    <property type="component" value="Unassembled WGS sequence"/>
</dbReference>
<proteinExistence type="predicted"/>
<protein>
    <submittedName>
        <fullName evidence="1">Uncharacterized protein</fullName>
    </submittedName>
</protein>
<evidence type="ECO:0000313" key="2">
    <source>
        <dbReference type="Proteomes" id="UP001177021"/>
    </source>
</evidence>
<accession>A0ACB0J909</accession>
<dbReference type="EMBL" id="CASHSV030000024">
    <property type="protein sequence ID" value="CAJ2641523.1"/>
    <property type="molecule type" value="Genomic_DNA"/>
</dbReference>
<reference evidence="1" key="1">
    <citation type="submission" date="2023-10" db="EMBL/GenBank/DDBJ databases">
        <authorList>
            <person name="Rodriguez Cubillos JULIANA M."/>
            <person name="De Vega J."/>
        </authorList>
    </citation>
    <scope>NUCLEOTIDE SEQUENCE</scope>
</reference>
<organism evidence="1 2">
    <name type="scientific">Trifolium pratense</name>
    <name type="common">Red clover</name>
    <dbReference type="NCBI Taxonomy" id="57577"/>
    <lineage>
        <taxon>Eukaryota</taxon>
        <taxon>Viridiplantae</taxon>
        <taxon>Streptophyta</taxon>
        <taxon>Embryophyta</taxon>
        <taxon>Tracheophyta</taxon>
        <taxon>Spermatophyta</taxon>
        <taxon>Magnoliopsida</taxon>
        <taxon>eudicotyledons</taxon>
        <taxon>Gunneridae</taxon>
        <taxon>Pentapetalae</taxon>
        <taxon>rosids</taxon>
        <taxon>fabids</taxon>
        <taxon>Fabales</taxon>
        <taxon>Fabaceae</taxon>
        <taxon>Papilionoideae</taxon>
        <taxon>50 kb inversion clade</taxon>
        <taxon>NPAAA clade</taxon>
        <taxon>Hologalegina</taxon>
        <taxon>IRL clade</taxon>
        <taxon>Trifolieae</taxon>
        <taxon>Trifolium</taxon>
    </lineage>
</organism>
<sequence>MENLLRSKEYWSLIEDGIVVAPAGASQEQIQLANESKLKDLKAKNFLFQAIDRSILETILARGTAKEIWESMRQKYQGSTKVKRAQLQALRKEFETLNMKIGESIEEYFSRTLSIANKMSSHGETVTQSMIVEKILRSLTSRFNYVACSIEESNDTTRMTVDELQSSLLVQEQRMKSQKEEQEQILKVSNGGRGYSGRGDNSNTRGCGRGRGRGGRGQEILLMAQDTMINESQDSSEKLELWFLDSGCSNHMVGNKNWLFDYDDSFKDSVKLGDDSKMSVEGKGNLKLYIEGFTQILTNVYFLPGLKNNLLSIGQLQQKNLTVIFKNDTCKVYHEEKGLIMATHMTQNRMFVIKAPVIVPHCMKASKASDTALWHQRYGHLSFKGMNALHQKEMVIGLPKLKEPDDKCLNCMKGKQQKLSAPKKSSWRASSKLQLVHSDICGPINPESNGKKRYFITFTDDLSRKTWTYFMNEKSEALSMFKKFKALVENESKQVIQCFRTDRGGEYTSNEFNEFCDLHGIKRQLTAAYTPHQNGVSERKNRTILNMVRCMIGEKNIPKTFWPEAVNWSVHILNRCPTFAVKDITPEEAWSGIKPSVSHFRIFGCITYAHVPDNLRKKLDDKSVVCVHLGLSEESKAYKLYDPIKRRIVVSKDVMFDEFKQWNWESKTAEKTNLIVDCDEIETSAAGNETISEDLNEDQASNSHSEDMDLTVPDSEDEEYHIGNHLSKRVSKRPNYLNDYETGDVEVGESSASQAFFSPSDDPISYNEAAKHDVWKQAMDTEIAAIESNDTWELTSLPPGAKKIGVKWIYKTKYNEQGKIDKYKARLVAKGYSQQYGIDYNEVYAPVARWDTIRTMLAIAAARSWYVYQLDVKSAFLHGELEEEVYVEQPLGYQKEGKYMVYRLKKSLYGLKQAPRAWYSKIEAYFCSEGFMKCAHEHTLFVKKEAGSKVIIVSRYVDDLIFTGNYQELFERFKTSMENNFAMTDLGKMRFFLGVEVKQTKEGIFMFQQKYASEILKRFKMENCNSVCNPIVPGNKLKKDENGTACDVTNYKQMVGCLMYLLATRPDLAFSVCLVARFMERPTDIHVAAVKRILRYLKDTISYGLWYKKQEKDELIGWSDSDYAGDLDDRKSTSGYVFMIGSKAVSWSSKKQPIVTLSTTEAEFIAAANCACQAIWLSRLIAHISSDMNECITIFCDNSSSIKLSRNPVMHGRSKHIDVRFHFLRDLTKDGKIQLQHCSSFEQIGDIMTKALSLDNFCRIRELLGLCKLEDIN</sequence>
<comment type="caution">
    <text evidence="1">The sequence shown here is derived from an EMBL/GenBank/DDBJ whole genome shotgun (WGS) entry which is preliminary data.</text>
</comment>
<evidence type="ECO:0000313" key="1">
    <source>
        <dbReference type="EMBL" id="CAJ2641523.1"/>
    </source>
</evidence>
<gene>
    <name evidence="1" type="ORF">MILVUS5_LOCUS11162</name>
</gene>
<name>A0ACB0J909_TRIPR</name>
<keyword evidence="2" id="KW-1185">Reference proteome</keyword>